<dbReference type="KEGG" id="hbl:XJ32_01910"/>
<protein>
    <recommendedName>
        <fullName evidence="4">Outer membrane protein</fullName>
    </recommendedName>
</protein>
<organism evidence="2 3">
    <name type="scientific">Helicobacter bilis</name>
    <dbReference type="NCBI Taxonomy" id="37372"/>
    <lineage>
        <taxon>Bacteria</taxon>
        <taxon>Pseudomonadati</taxon>
        <taxon>Campylobacterota</taxon>
        <taxon>Epsilonproteobacteria</taxon>
        <taxon>Campylobacterales</taxon>
        <taxon>Helicobacteraceae</taxon>
        <taxon>Helicobacter</taxon>
    </lineage>
</organism>
<name>A0A1Q2LF72_9HELI</name>
<feature type="chain" id="PRO_5010333772" description="Outer membrane protein" evidence="1">
    <location>
        <begin position="26"/>
        <end position="211"/>
    </location>
</feature>
<accession>A0A1Q2LF72</accession>
<reference evidence="2 3" key="1">
    <citation type="submission" date="2017-02" db="EMBL/GenBank/DDBJ databases">
        <title>Whole genome sequencing of Helicobacter bilis strain AAQJH.</title>
        <authorList>
            <person name="Conlan S."/>
            <person name="Thomas P.J."/>
            <person name="Mullikin J."/>
            <person name="Palmore T.N."/>
            <person name="Frank K.M."/>
            <person name="Segre J.A."/>
        </authorList>
    </citation>
    <scope>NUCLEOTIDE SEQUENCE [LARGE SCALE GENOMIC DNA]</scope>
    <source>
        <strain evidence="2 3">AAQJH</strain>
    </source>
</reference>
<dbReference type="AlphaFoldDB" id="A0A1Q2LF72"/>
<gene>
    <name evidence="2" type="ORF">XJ32_01910</name>
</gene>
<evidence type="ECO:0000256" key="1">
    <source>
        <dbReference type="SAM" id="SignalP"/>
    </source>
</evidence>
<feature type="signal peptide" evidence="1">
    <location>
        <begin position="1"/>
        <end position="25"/>
    </location>
</feature>
<proteinExistence type="predicted"/>
<evidence type="ECO:0000313" key="3">
    <source>
        <dbReference type="Proteomes" id="UP000188298"/>
    </source>
</evidence>
<keyword evidence="1" id="KW-0732">Signal</keyword>
<sequence length="211" mass="23612">MGVYRFCLLSFISFLVCIVFPSCTAEPSTANASDLQQQAIDERLSGFELGALQYACDGCDFYMQEAIASKSADMNVGRVGGSRSQTGVKVYIFHNSSIDRAFYKLLDSNIFARNMDRELKDSLMRAILAKKKDFSEQNGVDEIGLYAFSSLSYAKRLNNDASSPKAMLDSVEIVQKQDESLHSTNSLEAFIVNKTIVILHFYGENNSWTRR</sequence>
<dbReference type="RefSeq" id="WP_005219428.1">
    <property type="nucleotide sequence ID" value="NZ_CABKOK010000002.1"/>
</dbReference>
<evidence type="ECO:0000313" key="2">
    <source>
        <dbReference type="EMBL" id="AQQ59066.1"/>
    </source>
</evidence>
<evidence type="ECO:0008006" key="4">
    <source>
        <dbReference type="Google" id="ProtNLM"/>
    </source>
</evidence>
<dbReference type="EMBL" id="CP019645">
    <property type="protein sequence ID" value="AQQ59066.1"/>
    <property type="molecule type" value="Genomic_DNA"/>
</dbReference>
<dbReference type="Proteomes" id="UP000188298">
    <property type="component" value="Chromosome"/>
</dbReference>